<organism evidence="3 4">
    <name type="scientific">Amycolatopsis bullii</name>
    <dbReference type="NCBI Taxonomy" id="941987"/>
    <lineage>
        <taxon>Bacteria</taxon>
        <taxon>Bacillati</taxon>
        <taxon>Actinomycetota</taxon>
        <taxon>Actinomycetes</taxon>
        <taxon>Pseudonocardiales</taxon>
        <taxon>Pseudonocardiaceae</taxon>
        <taxon>Amycolatopsis</taxon>
    </lineage>
</organism>
<name>A0ABQ3K5G9_9PSEU</name>
<dbReference type="Proteomes" id="UP000649955">
    <property type="component" value="Unassembled WGS sequence"/>
</dbReference>
<dbReference type="InterPro" id="IPR000639">
    <property type="entry name" value="Epox_hydrolase-like"/>
</dbReference>
<proteinExistence type="predicted"/>
<evidence type="ECO:0000313" key="4">
    <source>
        <dbReference type="Proteomes" id="UP000649955"/>
    </source>
</evidence>
<comment type="caution">
    <text evidence="3">The sequence shown here is derived from an EMBL/GenBank/DDBJ whole genome shotgun (WGS) entry which is preliminary data.</text>
</comment>
<reference evidence="4" key="1">
    <citation type="journal article" date="2019" name="Int. J. Syst. Evol. Microbiol.">
        <title>The Global Catalogue of Microorganisms (GCM) 10K type strain sequencing project: providing services to taxonomists for standard genome sequencing and annotation.</title>
        <authorList>
            <consortium name="The Broad Institute Genomics Platform"/>
            <consortium name="The Broad Institute Genome Sequencing Center for Infectious Disease"/>
            <person name="Wu L."/>
            <person name="Ma J."/>
        </authorList>
    </citation>
    <scope>NUCLEOTIDE SEQUENCE [LARGE SCALE GENOMIC DNA]</scope>
    <source>
        <strain evidence="4">CGMCC 4.7680</strain>
    </source>
</reference>
<dbReference type="Pfam" id="PF00561">
    <property type="entry name" value="Abhydrolase_1"/>
    <property type="match status" value="1"/>
</dbReference>
<dbReference type="PRINTS" id="PR00412">
    <property type="entry name" value="EPOXHYDRLASE"/>
</dbReference>
<evidence type="ECO:0000313" key="3">
    <source>
        <dbReference type="EMBL" id="GHG03763.1"/>
    </source>
</evidence>
<dbReference type="GO" id="GO:0016787">
    <property type="term" value="F:hydrolase activity"/>
    <property type="evidence" value="ECO:0007669"/>
    <property type="project" value="UniProtKB-KW"/>
</dbReference>
<sequence length="343" mass="39239">MTVEETKEFPWRYTELPDRARQAIKHFVPPDALLAERLERYADVRPRPADHDGDTEVLDGRVFTHRFVDAPGDQETVRWHYVETGTGEPVVFLHGMPDSWFMWHHQMAALSDSYRCIAVDLKGYGQSGKDRGDYSQAGAAAQLVTLLDTIGVDRFVLVTHDRGTVQGDHIAAAHPARIRHYVRGEGHLYHYHPDLAPHDELLAEAPWSGLLEDPNRFVVWAYTMIGELPVADDDMRRVIQEFSYPGITRAVPRYSMASTFRKEWIQRCSELIPRWRSPVTIIQGRDSRTQPREFFTDAAERIPHAARVEVRYVDGGHFWPLENPGQSSTVLREVLGAEQAPEH</sequence>
<evidence type="ECO:0000256" key="1">
    <source>
        <dbReference type="ARBA" id="ARBA00022801"/>
    </source>
</evidence>
<dbReference type="RefSeq" id="WP_191308356.1">
    <property type="nucleotide sequence ID" value="NZ_BNAW01000005.1"/>
</dbReference>
<accession>A0ABQ3K5G9</accession>
<dbReference type="PANTHER" id="PTHR43329">
    <property type="entry name" value="EPOXIDE HYDROLASE"/>
    <property type="match status" value="1"/>
</dbReference>
<keyword evidence="4" id="KW-1185">Reference proteome</keyword>
<evidence type="ECO:0000259" key="2">
    <source>
        <dbReference type="Pfam" id="PF00561"/>
    </source>
</evidence>
<gene>
    <name evidence="3" type="ORF">GCM10017567_19580</name>
</gene>
<dbReference type="InterPro" id="IPR029058">
    <property type="entry name" value="AB_hydrolase_fold"/>
</dbReference>
<dbReference type="SUPFAM" id="SSF53474">
    <property type="entry name" value="alpha/beta-Hydrolases"/>
    <property type="match status" value="1"/>
</dbReference>
<dbReference type="EMBL" id="BNAW01000005">
    <property type="protein sequence ID" value="GHG03763.1"/>
    <property type="molecule type" value="Genomic_DNA"/>
</dbReference>
<dbReference type="InterPro" id="IPR000073">
    <property type="entry name" value="AB_hydrolase_1"/>
</dbReference>
<feature type="domain" description="AB hydrolase-1" evidence="2">
    <location>
        <begin position="89"/>
        <end position="324"/>
    </location>
</feature>
<protein>
    <submittedName>
        <fullName evidence="3">Alpha/beta hydrolase</fullName>
    </submittedName>
</protein>
<keyword evidence="1 3" id="KW-0378">Hydrolase</keyword>
<dbReference type="Gene3D" id="3.40.50.1820">
    <property type="entry name" value="alpha/beta hydrolase"/>
    <property type="match status" value="1"/>
</dbReference>